<dbReference type="EC" id="2.3.1.234" evidence="8"/>
<feature type="binding site" evidence="8">
    <location>
        <position position="320"/>
    </location>
    <ligand>
        <name>Fe cation</name>
        <dbReference type="ChEBI" id="CHEBI:24875"/>
    </ligand>
</feature>
<keyword evidence="4 8" id="KW-0479">Metal-binding</keyword>
<dbReference type="GO" id="GO:0005506">
    <property type="term" value="F:iron ion binding"/>
    <property type="evidence" value="ECO:0007669"/>
    <property type="project" value="UniProtKB-UniRule"/>
</dbReference>
<comment type="subcellular location">
    <subcellularLocation>
        <location evidence="8">Cytoplasm</location>
    </subcellularLocation>
</comment>
<comment type="function">
    <text evidence="8">Required for the formation of a threonylcarbamoyl group on adenosine at position 37 (t(6)A37) in tRNAs that read codons beginning with adenine. Is involved in the transfer of the threonylcarbamoyl moiety of threonylcarbamoyl-AMP (TC-AMP) to the N6 group of A37, together with TsaE and TsaB. TsaD likely plays a direct catalytic role in this reaction.</text>
</comment>
<dbReference type="GO" id="GO:0002949">
    <property type="term" value="P:tRNA threonylcarbamoyladenosine modification"/>
    <property type="evidence" value="ECO:0007669"/>
    <property type="project" value="UniProtKB-UniRule"/>
</dbReference>
<feature type="binding site" evidence="8">
    <location>
        <position position="122"/>
    </location>
    <ligand>
        <name>Fe cation</name>
        <dbReference type="ChEBI" id="CHEBI:24875"/>
    </ligand>
</feature>
<dbReference type="FunFam" id="3.30.420.40:FF:000040">
    <property type="entry name" value="tRNA N6-adenosine threonylcarbamoyltransferase"/>
    <property type="match status" value="1"/>
</dbReference>
<evidence type="ECO:0000256" key="2">
    <source>
        <dbReference type="ARBA" id="ARBA00022679"/>
    </source>
</evidence>
<evidence type="ECO:0000313" key="11">
    <source>
        <dbReference type="Proteomes" id="UP000177723"/>
    </source>
</evidence>
<keyword evidence="3 8" id="KW-0819">tRNA processing</keyword>
<comment type="cofactor">
    <cofactor evidence="8">
        <name>Fe(2+)</name>
        <dbReference type="ChEBI" id="CHEBI:29033"/>
    </cofactor>
    <text evidence="8">Binds 1 Fe(2+) ion per subunit.</text>
</comment>
<dbReference type="SUPFAM" id="SSF53067">
    <property type="entry name" value="Actin-like ATPase domain"/>
    <property type="match status" value="2"/>
</dbReference>
<organism evidence="10 11">
    <name type="scientific">Candidatus Giovannonibacteria bacterium RIFCSPHIGHO2_12_FULL_43_15</name>
    <dbReference type="NCBI Taxonomy" id="1798341"/>
    <lineage>
        <taxon>Bacteria</taxon>
        <taxon>Candidatus Giovannoniibacteriota</taxon>
    </lineage>
</organism>
<reference evidence="10 11" key="1">
    <citation type="journal article" date="2016" name="Nat. Commun.">
        <title>Thousands of microbial genomes shed light on interconnected biogeochemical processes in an aquifer system.</title>
        <authorList>
            <person name="Anantharaman K."/>
            <person name="Brown C.T."/>
            <person name="Hug L.A."/>
            <person name="Sharon I."/>
            <person name="Castelle C.J."/>
            <person name="Probst A.J."/>
            <person name="Thomas B.C."/>
            <person name="Singh A."/>
            <person name="Wilkins M.J."/>
            <person name="Karaoz U."/>
            <person name="Brodie E.L."/>
            <person name="Williams K.H."/>
            <person name="Hubbard S.S."/>
            <person name="Banfield J.F."/>
        </authorList>
    </citation>
    <scope>NUCLEOTIDE SEQUENCE [LARGE SCALE GENOMIC DNA]</scope>
</reference>
<comment type="similarity">
    <text evidence="8">Belongs to the KAE1 / TsaD family.</text>
</comment>
<keyword evidence="5 8" id="KW-0408">Iron</keyword>
<evidence type="ECO:0000256" key="3">
    <source>
        <dbReference type="ARBA" id="ARBA00022694"/>
    </source>
</evidence>
<feature type="binding site" evidence="8">
    <location>
        <position position="197"/>
    </location>
    <ligand>
        <name>substrate</name>
    </ligand>
</feature>
<dbReference type="AlphaFoldDB" id="A0A1F5WQV1"/>
<dbReference type="Gene3D" id="3.30.420.40">
    <property type="match status" value="2"/>
</dbReference>
<evidence type="ECO:0000256" key="6">
    <source>
        <dbReference type="ARBA" id="ARBA00023315"/>
    </source>
</evidence>
<feature type="binding site" evidence="8">
    <location>
        <position position="296"/>
    </location>
    <ligand>
        <name>substrate</name>
    </ligand>
</feature>
<dbReference type="EMBL" id="MFHT01000005">
    <property type="protein sequence ID" value="OGF78046.1"/>
    <property type="molecule type" value="Genomic_DNA"/>
</dbReference>
<dbReference type="InterPro" id="IPR022450">
    <property type="entry name" value="TsaD"/>
</dbReference>
<dbReference type="Pfam" id="PF00814">
    <property type="entry name" value="TsaD"/>
    <property type="match status" value="1"/>
</dbReference>
<name>A0A1F5WQV1_9BACT</name>
<keyword evidence="2 8" id="KW-0808">Transferase</keyword>
<comment type="caution">
    <text evidence="10">The sequence shown here is derived from an EMBL/GenBank/DDBJ whole genome shotgun (WGS) entry which is preliminary data.</text>
</comment>
<dbReference type="FunFam" id="3.30.420.40:FF:000012">
    <property type="entry name" value="tRNA N6-adenosine threonylcarbamoyltransferase"/>
    <property type="match status" value="1"/>
</dbReference>
<dbReference type="HAMAP" id="MF_01445">
    <property type="entry name" value="TsaD"/>
    <property type="match status" value="1"/>
</dbReference>
<dbReference type="NCBIfam" id="TIGR00329">
    <property type="entry name" value="gcp_kae1"/>
    <property type="match status" value="1"/>
</dbReference>
<dbReference type="InterPro" id="IPR043129">
    <property type="entry name" value="ATPase_NBD"/>
</dbReference>
<accession>A0A1F5WQV1</accession>
<keyword evidence="6 8" id="KW-0012">Acyltransferase</keyword>
<feature type="binding site" evidence="8">
    <location>
        <position position="126"/>
    </location>
    <ligand>
        <name>Fe cation</name>
        <dbReference type="ChEBI" id="CHEBI:24875"/>
    </ligand>
</feature>
<dbReference type="CDD" id="cd24133">
    <property type="entry name" value="ASKHA_NBD_TsaD_bac"/>
    <property type="match status" value="1"/>
</dbReference>
<proteinExistence type="inferred from homology"/>
<dbReference type="GO" id="GO:0005737">
    <property type="term" value="C:cytoplasm"/>
    <property type="evidence" value="ECO:0007669"/>
    <property type="project" value="UniProtKB-SubCell"/>
</dbReference>
<dbReference type="PANTHER" id="PTHR11735:SF6">
    <property type="entry name" value="TRNA N6-ADENOSINE THREONYLCARBAMOYLTRANSFERASE, MITOCHONDRIAL"/>
    <property type="match status" value="1"/>
</dbReference>
<sequence>MKILAIETSCDETAIAVLKVQKTKIGVDFDILSNQIASQIKIHAPFGGVVPNLAKREHIKNLPILLKRALKEAKLPNGSLASKSDAVAVTYGPGLEPALWTGITFAKKLAKKWRVPLVPVNHLEGHIYSALMQRSKFKIQNKGIFPMLTLIVSGGHTELVLTKNHLRYKILGETLDDAAGEAFDKVARMLELGYPGGPAISKVAKPLSGGLATKLKLPRPMINSKDLNFSFSGLKTAVLYLLRDLEKQKIDIAKLKPEIAHEFQEAVVDVLIRKTIKATEQHKPRTIALGGGVAANDRLREELAKKFPDILLPEKRFTGDNAAMIAVAGYYRFTKRKFDNNPKATGNLRLSKS</sequence>
<evidence type="ECO:0000313" key="10">
    <source>
        <dbReference type="EMBL" id="OGF78046.1"/>
    </source>
</evidence>
<dbReference type="Proteomes" id="UP000177723">
    <property type="component" value="Unassembled WGS sequence"/>
</dbReference>
<feature type="domain" description="Gcp-like" evidence="9">
    <location>
        <begin position="31"/>
        <end position="326"/>
    </location>
</feature>
<evidence type="ECO:0000256" key="1">
    <source>
        <dbReference type="ARBA" id="ARBA00022490"/>
    </source>
</evidence>
<keyword evidence="1 8" id="KW-0963">Cytoplasm</keyword>
<dbReference type="InterPro" id="IPR017861">
    <property type="entry name" value="KAE1/TsaD"/>
</dbReference>
<comment type="caution">
    <text evidence="8">Lacks conserved residue(s) required for the propagation of feature annotation.</text>
</comment>
<dbReference type="GO" id="GO:0061711">
    <property type="term" value="F:tRNA N(6)-L-threonylcarbamoyladenine synthase activity"/>
    <property type="evidence" value="ECO:0007669"/>
    <property type="project" value="UniProtKB-EC"/>
</dbReference>
<dbReference type="InterPro" id="IPR000905">
    <property type="entry name" value="Gcp-like_dom"/>
</dbReference>
<gene>
    <name evidence="8" type="primary">tsaD</name>
    <name evidence="10" type="ORF">A3F23_02130</name>
</gene>
<comment type="catalytic activity">
    <reaction evidence="7 8">
        <text>L-threonylcarbamoyladenylate + adenosine(37) in tRNA = N(6)-L-threonylcarbamoyladenosine(37) in tRNA + AMP + H(+)</text>
        <dbReference type="Rhea" id="RHEA:37059"/>
        <dbReference type="Rhea" id="RHEA-COMP:10162"/>
        <dbReference type="Rhea" id="RHEA-COMP:10163"/>
        <dbReference type="ChEBI" id="CHEBI:15378"/>
        <dbReference type="ChEBI" id="CHEBI:73682"/>
        <dbReference type="ChEBI" id="CHEBI:74411"/>
        <dbReference type="ChEBI" id="CHEBI:74418"/>
        <dbReference type="ChEBI" id="CHEBI:456215"/>
        <dbReference type="EC" id="2.3.1.234"/>
    </reaction>
</comment>
<evidence type="ECO:0000256" key="8">
    <source>
        <dbReference type="HAMAP-Rule" id="MF_01445"/>
    </source>
</evidence>
<evidence type="ECO:0000256" key="5">
    <source>
        <dbReference type="ARBA" id="ARBA00023004"/>
    </source>
</evidence>
<dbReference type="PANTHER" id="PTHR11735">
    <property type="entry name" value="TRNA N6-ADENOSINE THREONYLCARBAMOYLTRANSFERASE"/>
    <property type="match status" value="1"/>
</dbReference>
<evidence type="ECO:0000256" key="4">
    <source>
        <dbReference type="ARBA" id="ARBA00022723"/>
    </source>
</evidence>
<evidence type="ECO:0000256" key="7">
    <source>
        <dbReference type="ARBA" id="ARBA00048117"/>
    </source>
</evidence>
<dbReference type="NCBIfam" id="TIGR03723">
    <property type="entry name" value="T6A_TsaD_YgjD"/>
    <property type="match status" value="1"/>
</dbReference>
<protein>
    <recommendedName>
        <fullName evidence="8">tRNA N6-adenosine threonylcarbamoyltransferase</fullName>
        <ecNumber evidence="8">2.3.1.234</ecNumber>
    </recommendedName>
    <alternativeName>
        <fullName evidence="8">N6-L-threonylcarbamoyladenine synthase</fullName>
        <shortName evidence="8">t(6)A synthase</shortName>
    </alternativeName>
    <alternativeName>
        <fullName evidence="8">t(6)A37 threonylcarbamoyladenosine biosynthesis protein TsaD</fullName>
    </alternativeName>
    <alternativeName>
        <fullName evidence="8">tRNA threonylcarbamoyladenosine biosynthesis protein TsaD</fullName>
    </alternativeName>
</protein>
<feature type="binding site" evidence="8">
    <location>
        <begin position="151"/>
        <end position="155"/>
    </location>
    <ligand>
        <name>substrate</name>
    </ligand>
</feature>
<evidence type="ECO:0000259" key="9">
    <source>
        <dbReference type="Pfam" id="PF00814"/>
    </source>
</evidence>
<dbReference type="PRINTS" id="PR00789">
    <property type="entry name" value="OSIALOPTASE"/>
</dbReference>
<feature type="binding site" evidence="8">
    <location>
        <position position="184"/>
    </location>
    <ligand>
        <name>substrate</name>
    </ligand>
</feature>